<reference evidence="5 6" key="1">
    <citation type="submission" date="2019-09" db="EMBL/GenBank/DDBJ databases">
        <title>Parvibaculum sedimenti sp. nov., isolated from sediment.</title>
        <authorList>
            <person name="Wang Y."/>
        </authorList>
    </citation>
    <scope>NUCLEOTIDE SEQUENCE [LARGE SCALE GENOMIC DNA]</scope>
    <source>
        <strain evidence="5 6">HXT-9</strain>
    </source>
</reference>
<dbReference type="GO" id="GO:0003677">
    <property type="term" value="F:DNA binding"/>
    <property type="evidence" value="ECO:0007669"/>
    <property type="project" value="UniProtKB-KW"/>
</dbReference>
<dbReference type="RefSeq" id="WP_152217400.1">
    <property type="nucleotide sequence ID" value="NZ_WESC01000018.1"/>
</dbReference>
<dbReference type="Pfam" id="PF12802">
    <property type="entry name" value="MarR_2"/>
    <property type="match status" value="1"/>
</dbReference>
<keyword evidence="2 5" id="KW-0238">DNA-binding</keyword>
<dbReference type="GO" id="GO:0006950">
    <property type="term" value="P:response to stress"/>
    <property type="evidence" value="ECO:0007669"/>
    <property type="project" value="TreeGrafter"/>
</dbReference>
<dbReference type="InterPro" id="IPR000835">
    <property type="entry name" value="HTH_MarR-typ"/>
</dbReference>
<dbReference type="AlphaFoldDB" id="A0A6N6VFI1"/>
<keyword evidence="1" id="KW-0805">Transcription regulation</keyword>
<dbReference type="EMBL" id="WESC01000018">
    <property type="protein sequence ID" value="KAB7738634.1"/>
    <property type="molecule type" value="Genomic_DNA"/>
</dbReference>
<keyword evidence="3" id="KW-0804">Transcription</keyword>
<comment type="caution">
    <text evidence="5">The sequence shown here is derived from an EMBL/GenBank/DDBJ whole genome shotgun (WGS) entry which is preliminary data.</text>
</comment>
<evidence type="ECO:0000313" key="5">
    <source>
        <dbReference type="EMBL" id="KAB7738634.1"/>
    </source>
</evidence>
<organism evidence="5 6">
    <name type="scientific">Parvibaculum sedimenti</name>
    <dbReference type="NCBI Taxonomy" id="2608632"/>
    <lineage>
        <taxon>Bacteria</taxon>
        <taxon>Pseudomonadati</taxon>
        <taxon>Pseudomonadota</taxon>
        <taxon>Alphaproteobacteria</taxon>
        <taxon>Hyphomicrobiales</taxon>
        <taxon>Parvibaculaceae</taxon>
        <taxon>Parvibaculum</taxon>
    </lineage>
</organism>
<dbReference type="SMART" id="SM00347">
    <property type="entry name" value="HTH_MARR"/>
    <property type="match status" value="1"/>
</dbReference>
<dbReference type="PANTHER" id="PTHR33164">
    <property type="entry name" value="TRANSCRIPTIONAL REGULATOR, MARR FAMILY"/>
    <property type="match status" value="1"/>
</dbReference>
<dbReference type="Gene3D" id="1.10.10.10">
    <property type="entry name" value="Winged helix-like DNA-binding domain superfamily/Winged helix DNA-binding domain"/>
    <property type="match status" value="1"/>
</dbReference>
<dbReference type="GO" id="GO:0003700">
    <property type="term" value="F:DNA-binding transcription factor activity"/>
    <property type="evidence" value="ECO:0007669"/>
    <property type="project" value="InterPro"/>
</dbReference>
<feature type="domain" description="HTH marR-type" evidence="4">
    <location>
        <begin position="1"/>
        <end position="145"/>
    </location>
</feature>
<evidence type="ECO:0000256" key="2">
    <source>
        <dbReference type="ARBA" id="ARBA00023125"/>
    </source>
</evidence>
<name>A0A6N6VFI1_9HYPH</name>
<dbReference type="SUPFAM" id="SSF46785">
    <property type="entry name" value="Winged helix' DNA-binding domain"/>
    <property type="match status" value="1"/>
</dbReference>
<gene>
    <name evidence="5" type="ORF">F2P47_16050</name>
</gene>
<dbReference type="InterPro" id="IPR036388">
    <property type="entry name" value="WH-like_DNA-bd_sf"/>
</dbReference>
<dbReference type="PROSITE" id="PS50995">
    <property type="entry name" value="HTH_MARR_2"/>
    <property type="match status" value="1"/>
</dbReference>
<accession>A0A6N6VFI1</accession>
<evidence type="ECO:0000256" key="1">
    <source>
        <dbReference type="ARBA" id="ARBA00023015"/>
    </source>
</evidence>
<proteinExistence type="predicted"/>
<dbReference type="Proteomes" id="UP000468901">
    <property type="component" value="Unassembled WGS sequence"/>
</dbReference>
<evidence type="ECO:0000313" key="6">
    <source>
        <dbReference type="Proteomes" id="UP000468901"/>
    </source>
</evidence>
<dbReference type="PANTHER" id="PTHR33164:SF57">
    <property type="entry name" value="MARR-FAMILY TRANSCRIPTIONAL REGULATOR"/>
    <property type="match status" value="1"/>
</dbReference>
<evidence type="ECO:0000259" key="4">
    <source>
        <dbReference type="PROSITE" id="PS50995"/>
    </source>
</evidence>
<dbReference type="InterPro" id="IPR023187">
    <property type="entry name" value="Tscrpt_reg_MarR-type_CS"/>
</dbReference>
<dbReference type="InterPro" id="IPR036390">
    <property type="entry name" value="WH_DNA-bd_sf"/>
</dbReference>
<evidence type="ECO:0000256" key="3">
    <source>
        <dbReference type="ARBA" id="ARBA00023163"/>
    </source>
</evidence>
<protein>
    <submittedName>
        <fullName evidence="5">Winged helix DNA-binding protein</fullName>
    </submittedName>
</protein>
<keyword evidence="6" id="KW-1185">Reference proteome</keyword>
<dbReference type="InterPro" id="IPR039422">
    <property type="entry name" value="MarR/SlyA-like"/>
</dbReference>
<sequence>MDEIDGPARQITFGALFREPYSHYLGWLYARLQERGFPDIRVAHSAVVRTIDAEKGSRVTTLAERAGMTKQSMAYLVDSLIDLDYLEIVPDPKDKRAKLARLTRRGRKLMATAAALGAEYEALLAGRIGADKMAELRRLLTRVATALPDWKPGE</sequence>
<dbReference type="PROSITE" id="PS01117">
    <property type="entry name" value="HTH_MARR_1"/>
    <property type="match status" value="1"/>
</dbReference>